<dbReference type="EMBL" id="HF935475">
    <property type="protein sequence ID" value="CCX30786.1"/>
    <property type="molecule type" value="Genomic_DNA"/>
</dbReference>
<accession>U4LTG8</accession>
<sequence length="73" mass="8208">MAGDSIKIDKSSPVIILCTDLHLHLLSALFLSVITVDISKDQMIKLAQLLRYLWLERFTLHQAMGITIELGTN</sequence>
<organism evidence="1 2">
    <name type="scientific">Pyronema omphalodes (strain CBS 100304)</name>
    <name type="common">Pyronema confluens</name>
    <dbReference type="NCBI Taxonomy" id="1076935"/>
    <lineage>
        <taxon>Eukaryota</taxon>
        <taxon>Fungi</taxon>
        <taxon>Dikarya</taxon>
        <taxon>Ascomycota</taxon>
        <taxon>Pezizomycotina</taxon>
        <taxon>Pezizomycetes</taxon>
        <taxon>Pezizales</taxon>
        <taxon>Pyronemataceae</taxon>
        <taxon>Pyronema</taxon>
    </lineage>
</organism>
<gene>
    <name evidence="1" type="ORF">PCON_09189</name>
</gene>
<keyword evidence="2" id="KW-1185">Reference proteome</keyword>
<dbReference type="Proteomes" id="UP000018144">
    <property type="component" value="Unassembled WGS sequence"/>
</dbReference>
<proteinExistence type="predicted"/>
<name>U4LTG8_PYROM</name>
<protein>
    <submittedName>
        <fullName evidence="1">Uncharacterized protein</fullName>
    </submittedName>
</protein>
<reference evidence="1 2" key="1">
    <citation type="journal article" date="2013" name="PLoS Genet.">
        <title>The genome and development-dependent transcriptomes of Pyronema confluens: a window into fungal evolution.</title>
        <authorList>
            <person name="Traeger S."/>
            <person name="Altegoer F."/>
            <person name="Freitag M."/>
            <person name="Gabaldon T."/>
            <person name="Kempken F."/>
            <person name="Kumar A."/>
            <person name="Marcet-Houben M."/>
            <person name="Poggeler S."/>
            <person name="Stajich J.E."/>
            <person name="Nowrousian M."/>
        </authorList>
    </citation>
    <scope>NUCLEOTIDE SEQUENCE [LARGE SCALE GENOMIC DNA]</scope>
    <source>
        <strain evidence="2">CBS 100304</strain>
        <tissue evidence="1">Vegetative mycelium</tissue>
    </source>
</reference>
<evidence type="ECO:0000313" key="2">
    <source>
        <dbReference type="Proteomes" id="UP000018144"/>
    </source>
</evidence>
<dbReference type="AlphaFoldDB" id="U4LTG8"/>
<evidence type="ECO:0000313" key="1">
    <source>
        <dbReference type="EMBL" id="CCX30786.1"/>
    </source>
</evidence>